<keyword evidence="4 7" id="KW-0521">NADP</keyword>
<comment type="catalytic activity">
    <reaction evidence="6 7">
        <text>L-glutamate 5-semialdehyde + phosphate + NADP(+) = L-glutamyl 5-phosphate + NADPH + H(+)</text>
        <dbReference type="Rhea" id="RHEA:19541"/>
        <dbReference type="ChEBI" id="CHEBI:15378"/>
        <dbReference type="ChEBI" id="CHEBI:43474"/>
        <dbReference type="ChEBI" id="CHEBI:57783"/>
        <dbReference type="ChEBI" id="CHEBI:58066"/>
        <dbReference type="ChEBI" id="CHEBI:58274"/>
        <dbReference type="ChEBI" id="CHEBI:58349"/>
        <dbReference type="EC" id="1.2.1.41"/>
    </reaction>
</comment>
<feature type="region of interest" description="Disordered" evidence="8">
    <location>
        <begin position="429"/>
        <end position="451"/>
    </location>
</feature>
<dbReference type="SUPFAM" id="SSF53720">
    <property type="entry name" value="ALDH-like"/>
    <property type="match status" value="1"/>
</dbReference>
<comment type="subcellular location">
    <subcellularLocation>
        <location evidence="7">Cytoplasm</location>
    </subcellularLocation>
</comment>
<evidence type="ECO:0000256" key="3">
    <source>
        <dbReference type="ARBA" id="ARBA00022650"/>
    </source>
</evidence>
<organism evidence="10 11">
    <name type="scientific">Streptomyces ossamyceticus</name>
    <dbReference type="NCBI Taxonomy" id="249581"/>
    <lineage>
        <taxon>Bacteria</taxon>
        <taxon>Bacillati</taxon>
        <taxon>Actinomycetota</taxon>
        <taxon>Actinomycetes</taxon>
        <taxon>Kitasatosporales</taxon>
        <taxon>Streptomycetaceae</taxon>
        <taxon>Streptomyces</taxon>
    </lineage>
</organism>
<dbReference type="Pfam" id="PF00171">
    <property type="entry name" value="Aldedh"/>
    <property type="match status" value="1"/>
</dbReference>
<name>A0ABV2UWQ6_9ACTN</name>
<feature type="compositionally biased region" description="Pro residues" evidence="8">
    <location>
        <begin position="430"/>
        <end position="451"/>
    </location>
</feature>
<dbReference type="EC" id="1.2.1.41" evidence="7"/>
<sequence>MTDALCTRARAAVADAPPTGDPAYERYCRELSRALSEHWPAVVDANAIDLAHARARGLPPTLLDRLRLTDTHLDQLRHLTDTVGRELRAVTATEPAVPVAGWGRRRRVPRPLGVVLMVYEARPTVTVEGALLPVAVGNAVLMRGGKEIAHTNAALAAAAHQALRAAHLPTGLVTVLDDPDRATLRALLKRPDAIDVLIPRGSPSLIDHCRNTSTIPVIASGGGVNHLYVHRSADLDLAAEAALDSKLPEPTACNTAELVLVDTDTAARFVTALLHAAERGRRPLTVRLDPRIPPPTTGPAHPGTAPPWRIAELKEHDLGREFLDATIGVYPVAGLGEALTHIRRHGSGHTEGVWATDTAVTREFTRRVDAAAVIVNGSLRLHDGPTLGLGSELSISTGRLHARGPLTLAGLTTHSWIVEAHNTLRSSLPAPAPPLPAPLSAAPPAPAATHH</sequence>
<evidence type="ECO:0000256" key="7">
    <source>
        <dbReference type="HAMAP-Rule" id="MF_00412"/>
    </source>
</evidence>
<keyword evidence="3 7" id="KW-0641">Proline biosynthesis</keyword>
<keyword evidence="5 7" id="KW-0560">Oxidoreductase</keyword>
<evidence type="ECO:0000256" key="2">
    <source>
        <dbReference type="ARBA" id="ARBA00022605"/>
    </source>
</evidence>
<evidence type="ECO:0000259" key="9">
    <source>
        <dbReference type="Pfam" id="PF00171"/>
    </source>
</evidence>
<dbReference type="NCBIfam" id="NF001221">
    <property type="entry name" value="PRK00197.1"/>
    <property type="match status" value="1"/>
</dbReference>
<comment type="pathway">
    <text evidence="1 7">Amino-acid biosynthesis; L-proline biosynthesis; L-glutamate 5-semialdehyde from L-glutamate: step 2/2.</text>
</comment>
<proteinExistence type="inferred from homology"/>
<evidence type="ECO:0000256" key="4">
    <source>
        <dbReference type="ARBA" id="ARBA00022857"/>
    </source>
</evidence>
<feature type="domain" description="Aldehyde dehydrogenase" evidence="9">
    <location>
        <begin position="110"/>
        <end position="279"/>
    </location>
</feature>
<keyword evidence="11" id="KW-1185">Reference proteome</keyword>
<comment type="similarity">
    <text evidence="7">Belongs to the gamma-glutamyl phosphate reductase family.</text>
</comment>
<dbReference type="RefSeq" id="WP_355397280.1">
    <property type="nucleotide sequence ID" value="NZ_JBEGHN010000005.1"/>
</dbReference>
<dbReference type="EMBL" id="JBEXPZ010000018">
    <property type="protein sequence ID" value="MET9845993.1"/>
    <property type="molecule type" value="Genomic_DNA"/>
</dbReference>
<dbReference type="InterPro" id="IPR015590">
    <property type="entry name" value="Aldehyde_DH_dom"/>
</dbReference>
<dbReference type="HAMAP" id="MF_00412">
    <property type="entry name" value="ProA"/>
    <property type="match status" value="1"/>
</dbReference>
<comment type="function">
    <text evidence="7">Catalyzes the NADPH-dependent reduction of L-glutamate 5-phosphate into L-glutamate 5-semialdehyde and phosphate. The product spontaneously undergoes cyclization to form 1-pyrroline-5-carboxylate.</text>
</comment>
<comment type="caution">
    <text evidence="10">The sequence shown here is derived from an EMBL/GenBank/DDBJ whole genome shotgun (WGS) entry which is preliminary data.</text>
</comment>
<reference evidence="10 11" key="1">
    <citation type="submission" date="2024-06" db="EMBL/GenBank/DDBJ databases">
        <title>The Natural Products Discovery Center: Release of the First 8490 Sequenced Strains for Exploring Actinobacteria Biosynthetic Diversity.</title>
        <authorList>
            <person name="Kalkreuter E."/>
            <person name="Kautsar S.A."/>
            <person name="Yang D."/>
            <person name="Bader C.D."/>
            <person name="Teijaro C.N."/>
            <person name="Fluegel L."/>
            <person name="Davis C.M."/>
            <person name="Simpson J.R."/>
            <person name="Lauterbach L."/>
            <person name="Steele A.D."/>
            <person name="Gui C."/>
            <person name="Meng S."/>
            <person name="Li G."/>
            <person name="Viehrig K."/>
            <person name="Ye F."/>
            <person name="Su P."/>
            <person name="Kiefer A.F."/>
            <person name="Nichols A."/>
            <person name="Cepeda A.J."/>
            <person name="Yan W."/>
            <person name="Fan B."/>
            <person name="Jiang Y."/>
            <person name="Adhikari A."/>
            <person name="Zheng C.-J."/>
            <person name="Schuster L."/>
            <person name="Cowan T.M."/>
            <person name="Smanski M.J."/>
            <person name="Chevrette M.G."/>
            <person name="De Carvalho L.P.S."/>
            <person name="Shen B."/>
        </authorList>
    </citation>
    <scope>NUCLEOTIDE SEQUENCE [LARGE SCALE GENOMIC DNA]</scope>
    <source>
        <strain evidence="10 11">NPDC006434</strain>
    </source>
</reference>
<dbReference type="PIRSF" id="PIRSF000151">
    <property type="entry name" value="GPR"/>
    <property type="match status" value="1"/>
</dbReference>
<dbReference type="InterPro" id="IPR000965">
    <property type="entry name" value="GPR_dom"/>
</dbReference>
<dbReference type="Gene3D" id="3.40.309.10">
    <property type="entry name" value="Aldehyde Dehydrogenase, Chain A, domain 2"/>
    <property type="match status" value="1"/>
</dbReference>
<dbReference type="InterPro" id="IPR016162">
    <property type="entry name" value="Ald_DH_N"/>
</dbReference>
<dbReference type="GO" id="GO:0004350">
    <property type="term" value="F:glutamate-5-semialdehyde dehydrogenase activity"/>
    <property type="evidence" value="ECO:0007669"/>
    <property type="project" value="UniProtKB-EC"/>
</dbReference>
<evidence type="ECO:0000256" key="5">
    <source>
        <dbReference type="ARBA" id="ARBA00023002"/>
    </source>
</evidence>
<keyword evidence="7" id="KW-0963">Cytoplasm</keyword>
<dbReference type="InterPro" id="IPR016161">
    <property type="entry name" value="Ald_DH/histidinol_DH"/>
</dbReference>
<dbReference type="PANTHER" id="PTHR11063">
    <property type="entry name" value="GLUTAMATE SEMIALDEHYDE DEHYDROGENASE"/>
    <property type="match status" value="1"/>
</dbReference>
<evidence type="ECO:0000313" key="10">
    <source>
        <dbReference type="EMBL" id="MET9845993.1"/>
    </source>
</evidence>
<dbReference type="PANTHER" id="PTHR11063:SF8">
    <property type="entry name" value="DELTA-1-PYRROLINE-5-CARBOXYLATE SYNTHASE"/>
    <property type="match status" value="1"/>
</dbReference>
<evidence type="ECO:0000256" key="6">
    <source>
        <dbReference type="ARBA" id="ARBA00049024"/>
    </source>
</evidence>
<dbReference type="InterPro" id="IPR016163">
    <property type="entry name" value="Ald_DH_C"/>
</dbReference>
<protein>
    <recommendedName>
        <fullName evidence="7">Gamma-glutamyl phosphate reductase</fullName>
        <shortName evidence="7">GPR</shortName>
        <ecNumber evidence="7">1.2.1.41</ecNumber>
    </recommendedName>
    <alternativeName>
        <fullName evidence="7">Glutamate-5-semialdehyde dehydrogenase</fullName>
    </alternativeName>
    <alternativeName>
        <fullName evidence="7">Glutamyl-gamma-semialdehyde dehydrogenase</fullName>
        <shortName evidence="7">GSA dehydrogenase</shortName>
    </alternativeName>
</protein>
<accession>A0ABV2UWQ6</accession>
<evidence type="ECO:0000256" key="1">
    <source>
        <dbReference type="ARBA" id="ARBA00004985"/>
    </source>
</evidence>
<keyword evidence="2 7" id="KW-0028">Amino-acid biosynthesis</keyword>
<gene>
    <name evidence="7" type="primary">proA</name>
    <name evidence="10" type="ORF">ABZZ21_15760</name>
</gene>
<dbReference type="InterPro" id="IPR012134">
    <property type="entry name" value="Glu-5-SA_DH"/>
</dbReference>
<dbReference type="Proteomes" id="UP001550210">
    <property type="component" value="Unassembled WGS sequence"/>
</dbReference>
<evidence type="ECO:0000313" key="11">
    <source>
        <dbReference type="Proteomes" id="UP001550210"/>
    </source>
</evidence>
<dbReference type="Gene3D" id="3.40.605.10">
    <property type="entry name" value="Aldehyde Dehydrogenase, Chain A, domain 1"/>
    <property type="match status" value="1"/>
</dbReference>
<feature type="region of interest" description="Disordered" evidence="8">
    <location>
        <begin position="286"/>
        <end position="306"/>
    </location>
</feature>
<evidence type="ECO:0000256" key="8">
    <source>
        <dbReference type="SAM" id="MobiDB-lite"/>
    </source>
</evidence>